<evidence type="ECO:0000313" key="2">
    <source>
        <dbReference type="EMBL" id="KLN58587.1"/>
    </source>
</evidence>
<protein>
    <submittedName>
        <fullName evidence="2">Uncharacterized protein</fullName>
    </submittedName>
</protein>
<name>A0A0H2MD66_VARPD</name>
<dbReference type="RefSeq" id="WP_021007916.1">
    <property type="nucleotide sequence ID" value="NZ_JZWI01000002.1"/>
</dbReference>
<feature type="transmembrane region" description="Helical" evidence="1">
    <location>
        <begin position="28"/>
        <end position="45"/>
    </location>
</feature>
<organism evidence="2 3">
    <name type="scientific">Variovorax paradoxus</name>
    <dbReference type="NCBI Taxonomy" id="34073"/>
    <lineage>
        <taxon>Bacteria</taxon>
        <taxon>Pseudomonadati</taxon>
        <taxon>Pseudomonadota</taxon>
        <taxon>Betaproteobacteria</taxon>
        <taxon>Burkholderiales</taxon>
        <taxon>Comamonadaceae</taxon>
        <taxon>Variovorax</taxon>
    </lineage>
</organism>
<reference evidence="2 3" key="1">
    <citation type="submission" date="2015-03" db="EMBL/GenBank/DDBJ databases">
        <title>Genome sequence of Variovorax paradoxus TBEA6.</title>
        <authorList>
            <person name="Poehlein A."/>
            <person name="Schuldes J."/>
            <person name="Wuebbeler J.H."/>
            <person name="Hiessl S."/>
            <person name="Steinbuechel A."/>
            <person name="Daniel R."/>
        </authorList>
    </citation>
    <scope>NUCLEOTIDE SEQUENCE [LARGE SCALE GENOMIC DNA]</scope>
    <source>
        <strain evidence="2 3">TBEA6</strain>
    </source>
</reference>
<comment type="caution">
    <text evidence="2">The sequence shown here is derived from an EMBL/GenBank/DDBJ whole genome shotgun (WGS) entry which is preliminary data.</text>
</comment>
<keyword evidence="1" id="KW-1133">Transmembrane helix</keyword>
<keyword evidence="1" id="KW-0812">Transmembrane</keyword>
<dbReference type="EMBL" id="JZWI01000002">
    <property type="protein sequence ID" value="KLN58587.1"/>
    <property type="molecule type" value="Genomic_DNA"/>
</dbReference>
<dbReference type="Proteomes" id="UP000035170">
    <property type="component" value="Unassembled WGS sequence"/>
</dbReference>
<evidence type="ECO:0000313" key="3">
    <source>
        <dbReference type="Proteomes" id="UP000035170"/>
    </source>
</evidence>
<dbReference type="AlphaFoldDB" id="A0A0H2MD66"/>
<sequence>MNPHTPSAPKPPETAPVEITETQAFTRAWVVFLLLFLGVLGLLWANDALFG</sequence>
<dbReference type="PATRIC" id="fig|34073.19.peg.309"/>
<keyword evidence="1" id="KW-0472">Membrane</keyword>
<proteinExistence type="predicted"/>
<gene>
    <name evidence="2" type="ORF">VPARA_03090</name>
</gene>
<evidence type="ECO:0000256" key="1">
    <source>
        <dbReference type="SAM" id="Phobius"/>
    </source>
</evidence>
<keyword evidence="3" id="KW-1185">Reference proteome</keyword>
<accession>A0A0H2MD66</accession>